<dbReference type="PIRSF" id="PIRSF016184">
    <property type="entry name" value="PhzC_PhzF"/>
    <property type="match status" value="1"/>
</dbReference>
<dbReference type="RefSeq" id="WP_345934718.1">
    <property type="nucleotide sequence ID" value="NZ_JBBKTV010000008.1"/>
</dbReference>
<name>A0ABU9YHZ4_9PROT</name>
<proteinExistence type="inferred from homology"/>
<reference evidence="2 3" key="1">
    <citation type="submission" date="2024-03" db="EMBL/GenBank/DDBJ databases">
        <title>High-quality draft genome sequencing of Tistrella sp. BH-R2-4.</title>
        <authorList>
            <person name="Dong C."/>
        </authorList>
    </citation>
    <scope>NUCLEOTIDE SEQUENCE [LARGE SCALE GENOMIC DNA]</scope>
    <source>
        <strain evidence="2 3">BH-R2-4</strain>
    </source>
</reference>
<dbReference type="Pfam" id="PF02567">
    <property type="entry name" value="PhzC-PhzF"/>
    <property type="match status" value="1"/>
</dbReference>
<sequence>MDADCPEGRFFVTADVFTDRPFGGNPLAVVPDAAGLDGTAMQAIAREFNLSETTFVLPSDRADCDLRFRIFSPQAELPFAGHPTIGGVLMLAALGRLSADTDDMPLRLVIEEQAGPVAVELRTDPATGARRAVMGAPICPAPVADAPDREALAALLGLSPDAIADGAAVVSAGLPFLFVPLMRDADLDRCRADLAAFDRILPHGSPSRLVYPMVVDRAARRVRARMFGPSVGIAEDPATGSAAMALAGWLAAIEQVLVPATVSWTIVQGEAMGRPSRLDLAIDLDHTGIISARLSGEAVMISRGWLLPAA</sequence>
<dbReference type="PANTHER" id="PTHR13774">
    <property type="entry name" value="PHENAZINE BIOSYNTHESIS PROTEIN"/>
    <property type="match status" value="1"/>
</dbReference>
<dbReference type="InterPro" id="IPR003719">
    <property type="entry name" value="Phenazine_PhzF-like"/>
</dbReference>
<accession>A0ABU9YHZ4</accession>
<comment type="caution">
    <text evidence="2">The sequence shown here is derived from an EMBL/GenBank/DDBJ whole genome shotgun (WGS) entry which is preliminary data.</text>
</comment>
<evidence type="ECO:0000313" key="3">
    <source>
        <dbReference type="Proteomes" id="UP001413721"/>
    </source>
</evidence>
<evidence type="ECO:0000256" key="1">
    <source>
        <dbReference type="ARBA" id="ARBA00008270"/>
    </source>
</evidence>
<organism evidence="2 3">
    <name type="scientific">Tistrella arctica</name>
    <dbReference type="NCBI Taxonomy" id="3133430"/>
    <lineage>
        <taxon>Bacteria</taxon>
        <taxon>Pseudomonadati</taxon>
        <taxon>Pseudomonadota</taxon>
        <taxon>Alphaproteobacteria</taxon>
        <taxon>Geminicoccales</taxon>
        <taxon>Geminicoccaceae</taxon>
        <taxon>Tistrella</taxon>
    </lineage>
</organism>
<comment type="similarity">
    <text evidence="1">Belongs to the PhzF family.</text>
</comment>
<dbReference type="NCBIfam" id="TIGR00654">
    <property type="entry name" value="PhzF_family"/>
    <property type="match status" value="1"/>
</dbReference>
<dbReference type="Proteomes" id="UP001413721">
    <property type="component" value="Unassembled WGS sequence"/>
</dbReference>
<dbReference type="Gene3D" id="3.10.310.10">
    <property type="entry name" value="Diaminopimelate Epimerase, Chain A, domain 1"/>
    <property type="match status" value="2"/>
</dbReference>
<keyword evidence="3" id="KW-1185">Reference proteome</keyword>
<dbReference type="EMBL" id="JBBKTW010000003">
    <property type="protein sequence ID" value="MEN2988409.1"/>
    <property type="molecule type" value="Genomic_DNA"/>
</dbReference>
<protein>
    <submittedName>
        <fullName evidence="2">PhzF family phenazine biosynthesis protein</fullName>
    </submittedName>
</protein>
<gene>
    <name evidence="2" type="ORF">WG926_08855</name>
</gene>
<dbReference type="SUPFAM" id="SSF54506">
    <property type="entry name" value="Diaminopimelate epimerase-like"/>
    <property type="match status" value="1"/>
</dbReference>
<evidence type="ECO:0000313" key="2">
    <source>
        <dbReference type="EMBL" id="MEN2988409.1"/>
    </source>
</evidence>
<dbReference type="PANTHER" id="PTHR13774:SF32">
    <property type="entry name" value="ANTISENSE-ENHANCING SEQUENCE 1"/>
    <property type="match status" value="1"/>
</dbReference>